<dbReference type="Proteomes" id="UP001290455">
    <property type="component" value="Unassembled WGS sequence"/>
</dbReference>
<evidence type="ECO:0000256" key="1">
    <source>
        <dbReference type="SAM" id="Phobius"/>
    </source>
</evidence>
<protein>
    <submittedName>
        <fullName evidence="2">Uncharacterized protein</fullName>
    </submittedName>
</protein>
<accession>A0ABU5IZ37</accession>
<organism evidence="2 3">
    <name type="scientific">Robertmurraya mangrovi</name>
    <dbReference type="NCBI Taxonomy" id="3098077"/>
    <lineage>
        <taxon>Bacteria</taxon>
        <taxon>Bacillati</taxon>
        <taxon>Bacillota</taxon>
        <taxon>Bacilli</taxon>
        <taxon>Bacillales</taxon>
        <taxon>Bacillaceae</taxon>
        <taxon>Robertmurraya</taxon>
    </lineage>
</organism>
<sequence length="59" mass="6859">MMEQLLINIIIFSLGYYHSKMRNKQFSSLPLTKPFSLKEKVSLVFMLFFIFILTGLALG</sequence>
<feature type="transmembrane region" description="Helical" evidence="1">
    <location>
        <begin position="41"/>
        <end position="58"/>
    </location>
</feature>
<evidence type="ECO:0000313" key="3">
    <source>
        <dbReference type="Proteomes" id="UP001290455"/>
    </source>
</evidence>
<name>A0ABU5IZ37_9BACI</name>
<keyword evidence="3" id="KW-1185">Reference proteome</keyword>
<reference evidence="2 3" key="1">
    <citation type="submission" date="2023-11" db="EMBL/GenBank/DDBJ databases">
        <title>Bacillus jintuensis, isolated from a mudflat on the Beibu Gulf coast.</title>
        <authorList>
            <person name="Li M."/>
        </authorList>
    </citation>
    <scope>NUCLEOTIDE SEQUENCE [LARGE SCALE GENOMIC DNA]</scope>
    <source>
        <strain evidence="2 3">31A1R</strain>
    </source>
</reference>
<comment type="caution">
    <text evidence="2">The sequence shown here is derived from an EMBL/GenBank/DDBJ whole genome shotgun (WGS) entry which is preliminary data.</text>
</comment>
<keyword evidence="1" id="KW-1133">Transmembrane helix</keyword>
<dbReference type="RefSeq" id="WP_322446671.1">
    <property type="nucleotide sequence ID" value="NZ_JAXOFX010000006.1"/>
</dbReference>
<dbReference type="EMBL" id="JAXOFX010000006">
    <property type="protein sequence ID" value="MDZ5472381.1"/>
    <property type="molecule type" value="Genomic_DNA"/>
</dbReference>
<keyword evidence="1" id="KW-0472">Membrane</keyword>
<gene>
    <name evidence="2" type="ORF">SM124_11540</name>
</gene>
<keyword evidence="1" id="KW-0812">Transmembrane</keyword>
<proteinExistence type="predicted"/>
<evidence type="ECO:0000313" key="2">
    <source>
        <dbReference type="EMBL" id="MDZ5472381.1"/>
    </source>
</evidence>